<dbReference type="PROSITE" id="PS01187">
    <property type="entry name" value="EGF_CA"/>
    <property type="match status" value="1"/>
</dbReference>
<feature type="active site" description="Charge relay system" evidence="14">
    <location>
        <position position="624"/>
    </location>
</feature>
<feature type="binding site" evidence="17">
    <location>
        <position position="116"/>
    </location>
    <ligand>
        <name>Ca(2+)</name>
        <dbReference type="ChEBI" id="CHEBI:29108"/>
        <label>1</label>
    </ligand>
</feature>
<dbReference type="Pfam" id="PF00084">
    <property type="entry name" value="Sushi"/>
    <property type="match status" value="2"/>
</dbReference>
<feature type="active site" description="Charge relay system" evidence="14">
    <location>
        <position position="529"/>
    </location>
</feature>
<dbReference type="PROSITE" id="PS01186">
    <property type="entry name" value="EGF_2"/>
    <property type="match status" value="1"/>
</dbReference>
<feature type="binding site" evidence="17">
    <location>
        <position position="235"/>
    </location>
    <ligand>
        <name>Ca(2+)</name>
        <dbReference type="ChEBI" id="CHEBI:29108"/>
        <label>3</label>
    </ligand>
</feature>
<evidence type="ECO:0000256" key="3">
    <source>
        <dbReference type="ARBA" id="ARBA00022659"/>
    </source>
</evidence>
<feature type="active site" description="Charge relay system" evidence="14">
    <location>
        <position position="474"/>
    </location>
</feature>
<protein>
    <submittedName>
        <fullName evidence="24">Uncharacterized protein</fullName>
    </submittedName>
</protein>
<keyword evidence="17" id="KW-0106">Calcium</keyword>
<feature type="disulfide bond" evidence="15">
    <location>
        <begin position="144"/>
        <end position="157"/>
    </location>
</feature>
<evidence type="ECO:0000256" key="2">
    <source>
        <dbReference type="ARBA" id="ARBA00022588"/>
    </source>
</evidence>
<evidence type="ECO:0000256" key="16">
    <source>
        <dbReference type="PIRSR" id="PIRSR001155-3"/>
    </source>
</evidence>
<feature type="disulfide bond" evidence="15">
    <location>
        <begin position="159"/>
        <end position="172"/>
    </location>
</feature>
<evidence type="ECO:0000259" key="21">
    <source>
        <dbReference type="PROSITE" id="PS01180"/>
    </source>
</evidence>
<comment type="similarity">
    <text evidence="13">Belongs to the peptidase S1 family. CLIP subfamily.</text>
</comment>
<feature type="disulfide bond" evidence="15">
    <location>
        <begin position="292"/>
        <end position="338"/>
    </location>
</feature>
<comment type="caution">
    <text evidence="24">The sequence shown here is derived from an EMBL/GenBank/DDBJ whole genome shotgun (WGS) entry which is preliminary data.</text>
</comment>
<dbReference type="Gene3D" id="2.40.10.10">
    <property type="entry name" value="Trypsin-like serine proteases"/>
    <property type="match status" value="1"/>
</dbReference>
<feature type="chain" id="PRO_5042883975" evidence="20">
    <location>
        <begin position="18"/>
        <end position="681"/>
    </location>
</feature>
<feature type="domain" description="Peptidase S1" evidence="22">
    <location>
        <begin position="436"/>
        <end position="676"/>
    </location>
</feature>
<proteinExistence type="inferred from homology"/>
<feature type="binding site" evidence="17">
    <location>
        <position position="151"/>
    </location>
    <ligand>
        <name>Ca(2+)</name>
        <dbReference type="ChEBI" id="CHEBI:29108"/>
        <label>2</label>
    </ligand>
</feature>
<gene>
    <name evidence="24" type="ORF">PBY51_017235</name>
</gene>
<dbReference type="InterPro" id="IPR035976">
    <property type="entry name" value="Sushi/SCR/CCP_sf"/>
</dbReference>
<dbReference type="PANTHER" id="PTHR24255:SF29">
    <property type="entry name" value="COMPLEMENT COMPONENT 1, S SUBCOMPONENT"/>
    <property type="match status" value="1"/>
</dbReference>
<dbReference type="SMART" id="SM00179">
    <property type="entry name" value="EGF_CA"/>
    <property type="match status" value="1"/>
</dbReference>
<dbReference type="InterPro" id="IPR018097">
    <property type="entry name" value="EGF_Ca-bd_CS"/>
</dbReference>
<feature type="binding site" evidence="17">
    <location>
        <position position="273"/>
    </location>
    <ligand>
        <name>Ca(2+)</name>
        <dbReference type="ChEBI" id="CHEBI:29108"/>
        <label>3</label>
    </ligand>
</feature>
<evidence type="ECO:0000256" key="12">
    <source>
        <dbReference type="ARBA" id="ARBA00023278"/>
    </source>
</evidence>
<dbReference type="Pfam" id="PF07645">
    <property type="entry name" value="EGF_CA"/>
    <property type="match status" value="1"/>
</dbReference>
<dbReference type="SMART" id="SM00020">
    <property type="entry name" value="Tryp_SPc"/>
    <property type="match status" value="1"/>
</dbReference>
<evidence type="ECO:0000313" key="24">
    <source>
        <dbReference type="EMBL" id="KAK5861785.1"/>
    </source>
</evidence>
<dbReference type="GO" id="GO:0045087">
    <property type="term" value="P:innate immune response"/>
    <property type="evidence" value="ECO:0007669"/>
    <property type="project" value="UniProtKB-KW"/>
</dbReference>
<dbReference type="Pfam" id="PF00089">
    <property type="entry name" value="Trypsin"/>
    <property type="match status" value="1"/>
</dbReference>
<feature type="domain" description="Sushi" evidence="23">
    <location>
        <begin position="290"/>
        <end position="352"/>
    </location>
</feature>
<feature type="disulfide bond" evidence="15">
    <location>
        <begin position="65"/>
        <end position="83"/>
    </location>
</feature>
<dbReference type="PRINTS" id="PR00722">
    <property type="entry name" value="CHYMOTRYPSIN"/>
</dbReference>
<feature type="binding site" evidence="17">
    <location>
        <position position="132"/>
    </location>
    <ligand>
        <name>Ca(2+)</name>
        <dbReference type="ChEBI" id="CHEBI:29108"/>
        <label>2</label>
    </ligand>
</feature>
<dbReference type="SUPFAM" id="SSF49854">
    <property type="entry name" value="Spermadhesin, CUB domain"/>
    <property type="match status" value="2"/>
</dbReference>
<dbReference type="GO" id="GO:0031638">
    <property type="term" value="P:zymogen activation"/>
    <property type="evidence" value="ECO:0007669"/>
    <property type="project" value="TreeGrafter"/>
</dbReference>
<dbReference type="InterPro" id="IPR001314">
    <property type="entry name" value="Peptidase_S1A"/>
</dbReference>
<evidence type="ECO:0000256" key="9">
    <source>
        <dbReference type="ARBA" id="ARBA00022825"/>
    </source>
</evidence>
<dbReference type="InterPro" id="IPR043504">
    <property type="entry name" value="Peptidase_S1_PA_chymotrypsin"/>
</dbReference>
<feature type="binding site" evidence="17">
    <location>
        <position position="60"/>
    </location>
    <ligand>
        <name>Ca(2+)</name>
        <dbReference type="ChEBI" id="CHEBI:29108"/>
        <label>1</label>
    </ligand>
</feature>
<evidence type="ECO:0000256" key="19">
    <source>
        <dbReference type="PROSITE-ProRule" id="PRU00302"/>
    </source>
</evidence>
<feature type="binding site" evidence="17">
    <location>
        <position position="114"/>
    </location>
    <ligand>
        <name>Ca(2+)</name>
        <dbReference type="ChEBI" id="CHEBI:29108"/>
        <label>1</label>
    </ligand>
</feature>
<feature type="disulfide bond" evidence="15">
    <location>
        <begin position="355"/>
        <end position="401"/>
    </location>
</feature>
<dbReference type="GO" id="GO:0072562">
    <property type="term" value="C:blood microparticle"/>
    <property type="evidence" value="ECO:0007669"/>
    <property type="project" value="TreeGrafter"/>
</dbReference>
<evidence type="ECO:0000313" key="25">
    <source>
        <dbReference type="Proteomes" id="UP001346869"/>
    </source>
</evidence>
<dbReference type="PROSITE" id="PS50240">
    <property type="entry name" value="TRYPSIN_DOM"/>
    <property type="match status" value="1"/>
</dbReference>
<feature type="modified residue" description="Phosphoserine; by CK2" evidence="16">
    <location>
        <position position="189"/>
    </location>
</feature>
<feature type="domain" description="CUB" evidence="21">
    <location>
        <begin position="176"/>
        <end position="288"/>
    </location>
</feature>
<evidence type="ECO:0000256" key="7">
    <source>
        <dbReference type="ARBA" id="ARBA00022737"/>
    </source>
</evidence>
<dbReference type="PIRSF" id="PIRSF001155">
    <property type="entry name" value="C1r_C1s_MASP"/>
    <property type="match status" value="1"/>
</dbReference>
<keyword evidence="6 20" id="KW-0732">Signal</keyword>
<dbReference type="Proteomes" id="UP001346869">
    <property type="component" value="Unassembled WGS sequence"/>
</dbReference>
<dbReference type="InterPro" id="IPR009003">
    <property type="entry name" value="Peptidase_S1_PA"/>
</dbReference>
<evidence type="ECO:0000256" key="13">
    <source>
        <dbReference type="ARBA" id="ARBA00024195"/>
    </source>
</evidence>
<dbReference type="InterPro" id="IPR000742">
    <property type="entry name" value="EGF"/>
</dbReference>
<feature type="disulfide bond" evidence="15">
    <location>
        <begin position="386"/>
        <end position="419"/>
    </location>
</feature>
<dbReference type="SMART" id="SM00042">
    <property type="entry name" value="CUB"/>
    <property type="match status" value="2"/>
</dbReference>
<keyword evidence="8" id="KW-0378">Hydrolase</keyword>
<organism evidence="24 25">
    <name type="scientific">Eleginops maclovinus</name>
    <name type="common">Patagonian blennie</name>
    <name type="synonym">Eleginus maclovinus</name>
    <dbReference type="NCBI Taxonomy" id="56733"/>
    <lineage>
        <taxon>Eukaryota</taxon>
        <taxon>Metazoa</taxon>
        <taxon>Chordata</taxon>
        <taxon>Craniata</taxon>
        <taxon>Vertebrata</taxon>
        <taxon>Euteleostomi</taxon>
        <taxon>Actinopterygii</taxon>
        <taxon>Neopterygii</taxon>
        <taxon>Teleostei</taxon>
        <taxon>Neoteleostei</taxon>
        <taxon>Acanthomorphata</taxon>
        <taxon>Eupercaria</taxon>
        <taxon>Perciformes</taxon>
        <taxon>Notothenioidei</taxon>
        <taxon>Eleginopidae</taxon>
        <taxon>Eleginops</taxon>
    </lineage>
</organism>
<evidence type="ECO:0000256" key="10">
    <source>
        <dbReference type="ARBA" id="ARBA00022859"/>
    </source>
</evidence>
<dbReference type="CDD" id="cd00033">
    <property type="entry name" value="CCP"/>
    <property type="match status" value="1"/>
</dbReference>
<keyword evidence="4" id="KW-0645">Protease</keyword>
<dbReference type="PANTHER" id="PTHR24255">
    <property type="entry name" value="COMPLEMENT COMPONENT 1, S SUBCOMPONENT-RELATED"/>
    <property type="match status" value="1"/>
</dbReference>
<dbReference type="InterPro" id="IPR000436">
    <property type="entry name" value="Sushi_SCR_CCP_dom"/>
</dbReference>
<dbReference type="EMBL" id="JAUZQC010000012">
    <property type="protein sequence ID" value="KAK5861785.1"/>
    <property type="molecule type" value="Genomic_DNA"/>
</dbReference>
<dbReference type="PROSITE" id="PS01180">
    <property type="entry name" value="CUB"/>
    <property type="match status" value="2"/>
</dbReference>
<feature type="binding site" evidence="17">
    <location>
        <position position="226"/>
    </location>
    <ligand>
        <name>Ca(2+)</name>
        <dbReference type="ChEBI" id="CHEBI:29108"/>
        <label>3</label>
    </ligand>
</feature>
<dbReference type="InterPro" id="IPR035914">
    <property type="entry name" value="Sperma_CUB_dom_sf"/>
</dbReference>
<reference evidence="24 25" key="2">
    <citation type="journal article" date="2023" name="Mol. Biol. Evol.">
        <title>Genomics of Secondarily Temperate Adaptation in the Only Non-Antarctic Icefish.</title>
        <authorList>
            <person name="Rivera-Colon A.G."/>
            <person name="Rayamajhi N."/>
            <person name="Minhas B.F."/>
            <person name="Madrigal G."/>
            <person name="Bilyk K.T."/>
            <person name="Yoon V."/>
            <person name="Hune M."/>
            <person name="Gregory S."/>
            <person name="Cheng C.H.C."/>
            <person name="Catchen J.M."/>
        </authorList>
    </citation>
    <scope>NUCLEOTIDE SEQUENCE [LARGE SCALE GENOMIC DNA]</scope>
    <source>
        <strain evidence="24">JMC-PN-2008</strain>
    </source>
</reference>
<keyword evidence="10" id="KW-0391">Immunity</keyword>
<feature type="signal peptide" evidence="20">
    <location>
        <begin position="1"/>
        <end position="17"/>
    </location>
</feature>
<evidence type="ECO:0000256" key="20">
    <source>
        <dbReference type="SAM" id="SignalP"/>
    </source>
</evidence>
<dbReference type="InterPro" id="IPR001254">
    <property type="entry name" value="Trypsin_dom"/>
</dbReference>
<evidence type="ECO:0000256" key="11">
    <source>
        <dbReference type="ARBA" id="ARBA00023157"/>
    </source>
</evidence>
<dbReference type="GO" id="GO:0005509">
    <property type="term" value="F:calcium ion binding"/>
    <property type="evidence" value="ECO:0007669"/>
    <property type="project" value="InterPro"/>
</dbReference>
<dbReference type="FunFam" id="2.60.120.290:FF:000101">
    <property type="entry name" value="Complement component 1, s subcomponent"/>
    <property type="match status" value="1"/>
</dbReference>
<comment type="caution">
    <text evidence="19">Lacks conserved residue(s) required for the propagation of feature annotation.</text>
</comment>
<feature type="binding site" evidence="17">
    <location>
        <position position="68"/>
    </location>
    <ligand>
        <name>Ca(2+)</name>
        <dbReference type="ChEBI" id="CHEBI:29108"/>
        <label>1</label>
    </ligand>
</feature>
<dbReference type="Pfam" id="PF00431">
    <property type="entry name" value="CUB"/>
    <property type="match status" value="2"/>
</dbReference>
<evidence type="ECO:0000256" key="18">
    <source>
        <dbReference type="PROSITE-ProRule" id="PRU00059"/>
    </source>
</evidence>
<evidence type="ECO:0000256" key="5">
    <source>
        <dbReference type="ARBA" id="ARBA00022723"/>
    </source>
</evidence>
<evidence type="ECO:0000256" key="14">
    <source>
        <dbReference type="PIRSR" id="PIRSR001155-1"/>
    </source>
</evidence>
<sequence length="681" mass="74602">MFPLSLLLLLLSHSASSMLLGWVESPEYPNGYPPGSSLNWSRCASKGHTLSIQLLHLDLEDSQDCENDAVKVFSNGNLISVLCGKRGYKELQSTVNPTLLSASGGCLSLTFHSDFSNTKRHTGFKGFYTLQDFDECVNDEDNGCTQFCHNYIGGYHCSCRHGYHLDVDKHTCTVGCTEDLSGQNEGDISSPSWPASYAENAKCQYTLSVGATLQLELHFNQVFDVEQSLDGQCIDILRIENHSGTLGSFCGNTPPPSPFLTHSHHVQIHFTSDGYGTNKGFSLAFRTRDKVCPAVVTSDSTVTPQRAEYRRGETVTVTCDLGHVAKSQDTQTRYDTTCQDIGVWTPNHKCEPVDCGYPEILEDGILQLVDSENTQTKYKDQIQFHCSSKYYTLDGDDTYTCSASGDWVSSSGKTEMPKCIEVCGKLERHIASTGRILGGKDATLGEIPWQLLVTGRRRGGATLISDRWAVTAAHVVEGDKVTSYRLYGGLVDGGRGGTLPKGVALDIDRIIIHPNYIQGTADRTNFNHDIALIRFSSRVNFGPNLLPVCLPEPNRGLVEGEQGTVSGWGGTETEAISASLKYAHIGVYSTAECENTGITTKRMIFTSNMFCAGSPTADSCRRDSGGPLVMPMLSEGNEPYYLTGIVSWGASCRKRNFKGYYVKVENYVGWIKETINTAEQS</sequence>
<dbReference type="InterPro" id="IPR049883">
    <property type="entry name" value="NOTCH1_EGF-like"/>
</dbReference>
<feature type="binding site" evidence="17">
    <location>
        <position position="154"/>
    </location>
    <ligand>
        <name>Ca(2+)</name>
        <dbReference type="ChEBI" id="CHEBI:29108"/>
        <label>2</label>
    </ligand>
</feature>
<dbReference type="InterPro" id="IPR024175">
    <property type="entry name" value="Pept_S1A_C1r/C1S/mannan-bd"/>
</dbReference>
<evidence type="ECO:0000256" key="8">
    <source>
        <dbReference type="ARBA" id="ARBA00022801"/>
    </source>
</evidence>
<dbReference type="FunFam" id="2.40.10.10:FF:000002">
    <property type="entry name" value="Transmembrane protease serine"/>
    <property type="match status" value="1"/>
</dbReference>
<dbReference type="SMART" id="SM00032">
    <property type="entry name" value="CCP"/>
    <property type="match status" value="2"/>
</dbReference>
<keyword evidence="7" id="KW-0677">Repeat</keyword>
<dbReference type="CDD" id="cd00190">
    <property type="entry name" value="Tryp_SPc"/>
    <property type="match status" value="1"/>
</dbReference>
<accession>A0AAN7XGQ1</accession>
<dbReference type="CDD" id="cd00041">
    <property type="entry name" value="CUB"/>
    <property type="match status" value="2"/>
</dbReference>
<evidence type="ECO:0000256" key="1">
    <source>
        <dbReference type="ARBA" id="ARBA00022536"/>
    </source>
</evidence>
<keyword evidence="25" id="KW-1185">Reference proteome</keyword>
<feature type="disulfide bond" description="Interchain (between heavy and light chains)" evidence="15">
    <location>
        <begin position="423"/>
        <end position="549"/>
    </location>
</feature>
<keyword evidence="11 15" id="KW-1015">Disulfide bond</keyword>
<dbReference type="InterPro" id="IPR000859">
    <property type="entry name" value="CUB_dom"/>
</dbReference>
<evidence type="ECO:0000259" key="22">
    <source>
        <dbReference type="PROSITE" id="PS50240"/>
    </source>
</evidence>
<feature type="disulfide bond" evidence="15">
    <location>
        <begin position="319"/>
        <end position="350"/>
    </location>
</feature>
<evidence type="ECO:0000256" key="17">
    <source>
        <dbReference type="PIRSR" id="PIRSR001155-4"/>
    </source>
</evidence>
<feature type="modified residue" description="(3R)-3-hydroxyasparagine" evidence="16">
    <location>
        <position position="150"/>
    </location>
</feature>
<evidence type="ECO:0000256" key="15">
    <source>
        <dbReference type="PIRSR" id="PIRSR001155-2"/>
    </source>
</evidence>
<reference evidence="24 25" key="1">
    <citation type="journal article" date="2023" name="Genes (Basel)">
        <title>Chromosome-Level Genome Assembly and Circadian Gene Repertoire of the Patagonia Blennie Eleginops maclovinus-The Closest Ancestral Proxy of Antarctic Cryonotothenioids.</title>
        <authorList>
            <person name="Cheng C.C."/>
            <person name="Rivera-Colon A.G."/>
            <person name="Minhas B.F."/>
            <person name="Wilson L."/>
            <person name="Rayamajhi N."/>
            <person name="Vargas-Chacoff L."/>
            <person name="Catchen J.M."/>
        </authorList>
    </citation>
    <scope>NUCLEOTIDE SEQUENCE [LARGE SCALE GENOMIC DNA]</scope>
    <source>
        <strain evidence="24">JMC-PN-2008</strain>
    </source>
</reference>
<dbReference type="SMART" id="SM00181">
    <property type="entry name" value="EGF"/>
    <property type="match status" value="1"/>
</dbReference>
<dbReference type="Gene3D" id="2.10.25.10">
    <property type="entry name" value="Laminin"/>
    <property type="match status" value="1"/>
</dbReference>
<keyword evidence="3 19" id="KW-0768">Sushi</keyword>
<evidence type="ECO:0000256" key="6">
    <source>
        <dbReference type="ARBA" id="ARBA00022729"/>
    </source>
</evidence>
<dbReference type="AlphaFoldDB" id="A0AAN7XGQ1"/>
<keyword evidence="1" id="KW-0245">EGF-like domain</keyword>
<feature type="binding site" evidence="17">
    <location>
        <position position="150"/>
    </location>
    <ligand>
        <name>Ca(2+)</name>
        <dbReference type="ChEBI" id="CHEBI:29108"/>
        <label>2</label>
    </ligand>
</feature>
<dbReference type="PROSITE" id="PS50923">
    <property type="entry name" value="SUSHI"/>
    <property type="match status" value="2"/>
</dbReference>
<keyword evidence="2" id="KW-0399">Innate immunity</keyword>
<feature type="disulfide bond" evidence="15">
    <location>
        <begin position="620"/>
        <end position="652"/>
    </location>
</feature>
<feature type="binding site" evidence="17">
    <location>
        <position position="135"/>
    </location>
    <ligand>
        <name>Ca(2+)</name>
        <dbReference type="ChEBI" id="CHEBI:29108"/>
        <label>2</label>
    </ligand>
</feature>
<keyword evidence="9" id="KW-0720">Serine protease</keyword>
<keyword evidence="12 16" id="KW-0379">Hydroxylation</keyword>
<dbReference type="InterPro" id="IPR001881">
    <property type="entry name" value="EGF-like_Ca-bd_dom"/>
</dbReference>
<dbReference type="GO" id="GO:0006956">
    <property type="term" value="P:complement activation"/>
    <property type="evidence" value="ECO:0007669"/>
    <property type="project" value="InterPro"/>
</dbReference>
<evidence type="ECO:0000259" key="23">
    <source>
        <dbReference type="PROSITE" id="PS50923"/>
    </source>
</evidence>
<feature type="disulfide bond" evidence="15">
    <location>
        <begin position="136"/>
        <end position="148"/>
    </location>
</feature>
<dbReference type="SUPFAM" id="SSF57196">
    <property type="entry name" value="EGF/Laminin"/>
    <property type="match status" value="1"/>
</dbReference>
<dbReference type="FunFam" id="2.10.70.10:FF:000016">
    <property type="entry name" value="Mannan-binding lectin serine protease 1"/>
    <property type="match status" value="1"/>
</dbReference>
<comment type="PTM">
    <text evidence="16">The iron and 2-oxoglutarate dependent 3-hydroxylation of aspartate and asparagine is (R) stereospecific within EGF domains.</text>
</comment>
<feature type="disulfide bond" evidence="15 18">
    <location>
        <begin position="176"/>
        <end position="203"/>
    </location>
</feature>
<dbReference type="SUPFAM" id="SSF57535">
    <property type="entry name" value="Complement control module/SCR domain"/>
    <property type="match status" value="2"/>
</dbReference>
<dbReference type="GO" id="GO:0004252">
    <property type="term" value="F:serine-type endopeptidase activity"/>
    <property type="evidence" value="ECO:0007669"/>
    <property type="project" value="InterPro"/>
</dbReference>
<dbReference type="FunFam" id="2.10.25.10:FF:000059">
    <property type="entry name" value="Mannan-binding lectin serine protease 1"/>
    <property type="match status" value="1"/>
</dbReference>
<feature type="domain" description="Sushi" evidence="23">
    <location>
        <begin position="353"/>
        <end position="421"/>
    </location>
</feature>
<evidence type="ECO:0000256" key="4">
    <source>
        <dbReference type="ARBA" id="ARBA00022670"/>
    </source>
</evidence>
<name>A0AAN7XGQ1_ELEMC</name>
<feature type="domain" description="CUB" evidence="21">
    <location>
        <begin position="11"/>
        <end position="131"/>
    </location>
</feature>
<keyword evidence="5 17" id="KW-0479">Metal-binding</keyword>
<dbReference type="CDD" id="cd00054">
    <property type="entry name" value="EGF_CA"/>
    <property type="match status" value="1"/>
</dbReference>
<feature type="disulfide bond" evidence="15">
    <location>
        <begin position="233"/>
        <end position="250"/>
    </location>
</feature>
<feature type="disulfide bond" evidence="15">
    <location>
        <begin position="593"/>
        <end position="611"/>
    </location>
</feature>
<dbReference type="Gene3D" id="2.10.70.10">
    <property type="entry name" value="Complement Module, domain 1"/>
    <property type="match status" value="2"/>
</dbReference>
<keyword evidence="16" id="KW-0597">Phosphoprotein</keyword>
<dbReference type="SUPFAM" id="SSF50494">
    <property type="entry name" value="Trypsin-like serine proteases"/>
    <property type="match status" value="1"/>
</dbReference>
<dbReference type="Gene3D" id="2.60.120.290">
    <property type="entry name" value="Spermadhesin, CUB domain"/>
    <property type="match status" value="2"/>
</dbReference>